<dbReference type="EMBL" id="AP021874">
    <property type="protein sequence ID" value="BBO68378.1"/>
    <property type="molecule type" value="Genomic_DNA"/>
</dbReference>
<keyword evidence="2" id="KW-1185">Reference proteome</keyword>
<dbReference type="RefSeq" id="WP_155316548.1">
    <property type="nucleotide sequence ID" value="NZ_AP021874.1"/>
</dbReference>
<evidence type="ECO:0000313" key="2">
    <source>
        <dbReference type="Proteomes" id="UP000427906"/>
    </source>
</evidence>
<organism evidence="1 2">
    <name type="scientific">Desulfosarcina alkanivorans</name>
    <dbReference type="NCBI Taxonomy" id="571177"/>
    <lineage>
        <taxon>Bacteria</taxon>
        <taxon>Pseudomonadati</taxon>
        <taxon>Thermodesulfobacteriota</taxon>
        <taxon>Desulfobacteria</taxon>
        <taxon>Desulfobacterales</taxon>
        <taxon>Desulfosarcinaceae</taxon>
        <taxon>Desulfosarcina</taxon>
    </lineage>
</organism>
<dbReference type="KEGG" id="dalk:DSCA_23080"/>
<dbReference type="Proteomes" id="UP000427906">
    <property type="component" value="Chromosome"/>
</dbReference>
<proteinExistence type="predicted"/>
<gene>
    <name evidence="1" type="ORF">DSCA_23080</name>
</gene>
<evidence type="ECO:0000313" key="1">
    <source>
        <dbReference type="EMBL" id="BBO68378.1"/>
    </source>
</evidence>
<accession>A0A5K7YH58</accession>
<name>A0A5K7YH58_9BACT</name>
<reference evidence="1 2" key="1">
    <citation type="submission" date="2019-11" db="EMBL/GenBank/DDBJ databases">
        <title>Comparative genomics of hydrocarbon-degrading Desulfosarcina strains.</title>
        <authorList>
            <person name="Watanabe M."/>
            <person name="Kojima H."/>
            <person name="Fukui M."/>
        </authorList>
    </citation>
    <scope>NUCLEOTIDE SEQUENCE [LARGE SCALE GENOMIC DNA]</scope>
    <source>
        <strain evidence="1 2">PL12</strain>
    </source>
</reference>
<protein>
    <submittedName>
        <fullName evidence="1">Uncharacterized protein</fullName>
    </submittedName>
</protein>
<dbReference type="OrthoDB" id="5420983at2"/>
<sequence>MYSNGGGLGIGEQKKRIGKIWQPGSESIGQSFRNGKCFVCCICPKCGDRHNVYMLWTGRGVPRKYCGNCKPMISGYDDAAFYEAAISAPGHSKKKGRRHEGE</sequence>
<dbReference type="AlphaFoldDB" id="A0A5K7YH58"/>